<feature type="domain" description="FP protein C-terminal" evidence="5">
    <location>
        <begin position="295"/>
        <end position="345"/>
    </location>
</feature>
<keyword evidence="1" id="KW-0479">Metal-binding</keyword>
<keyword evidence="3" id="KW-0862">Zinc</keyword>
<evidence type="ECO:0000259" key="5">
    <source>
        <dbReference type="Pfam" id="PF25298"/>
    </source>
</evidence>
<dbReference type="SUPFAM" id="SSF57903">
    <property type="entry name" value="FYVE/PHD zinc finger"/>
    <property type="match status" value="1"/>
</dbReference>
<dbReference type="GO" id="GO:0008270">
    <property type="term" value="F:zinc ion binding"/>
    <property type="evidence" value="ECO:0007669"/>
    <property type="project" value="UniProtKB-KW"/>
</dbReference>
<evidence type="ECO:0000256" key="1">
    <source>
        <dbReference type="ARBA" id="ARBA00022723"/>
    </source>
</evidence>
<dbReference type="Gene3D" id="3.30.70.1820">
    <property type="entry name" value="L1 transposable element, RRM domain"/>
    <property type="match status" value="1"/>
</dbReference>
<sequence length="350" mass="39415">MVKCVACAKFMSAKDGVTCDSCSSISHRECIENGIRVADVLSGKWRCADCQPKINIGQHLATQSHENDLPTAGNLTSAECETESRDAVACIVVELRAQFENMKAELLLEFQSFKDEIRELRSIVGELKTDITAQKTDVAICMSNVSDLEKRTENLENYLSDQKNTVTVNELEQTVVGLKLALNDSGQEALLYDLELTGLPEQQGENLSHLVPLLATQIGVTLDEREVVSIERSGSQLLHKNTTSTAKPRRVVIRFSRRTTRDTCLRRAREARGLKSAELGLEDPPARLFLNERLTRLNRQLFAKAREACQHHKWRYCWTKGGRIYLREEEGLPANRIRTAEDLPKVFRST</sequence>
<proteinExistence type="predicted"/>
<keyword evidence="7" id="KW-1185">Reference proteome</keyword>
<protein>
    <submittedName>
        <fullName evidence="6">Zinc finger DNA binding protein</fullName>
    </submittedName>
</protein>
<dbReference type="Proteomes" id="UP000037510">
    <property type="component" value="Unassembled WGS sequence"/>
</dbReference>
<dbReference type="AlphaFoldDB" id="A0A0L7KNH2"/>
<dbReference type="EMBL" id="JTDY01007941">
    <property type="protein sequence ID" value="KOB64843.1"/>
    <property type="molecule type" value="Genomic_DNA"/>
</dbReference>
<reference evidence="6 7" key="1">
    <citation type="journal article" date="2015" name="Genome Biol. Evol.">
        <title>The genome of winter moth (Operophtera brumata) provides a genomic perspective on sexual dimorphism and phenology.</title>
        <authorList>
            <person name="Derks M.F."/>
            <person name="Smit S."/>
            <person name="Salis L."/>
            <person name="Schijlen E."/>
            <person name="Bossers A."/>
            <person name="Mateman C."/>
            <person name="Pijl A.S."/>
            <person name="de Ridder D."/>
            <person name="Groenen M.A."/>
            <person name="Visser M.E."/>
            <person name="Megens H.J."/>
        </authorList>
    </citation>
    <scope>NUCLEOTIDE SEQUENCE [LARGE SCALE GENOMIC DNA]</scope>
    <source>
        <strain evidence="6">WM2013NL</strain>
        <tissue evidence="6">Head and thorax</tissue>
    </source>
</reference>
<evidence type="ECO:0000256" key="2">
    <source>
        <dbReference type="ARBA" id="ARBA00022771"/>
    </source>
</evidence>
<dbReference type="InterPro" id="IPR011011">
    <property type="entry name" value="Znf_FYVE_PHD"/>
</dbReference>
<evidence type="ECO:0000256" key="3">
    <source>
        <dbReference type="ARBA" id="ARBA00022833"/>
    </source>
</evidence>
<dbReference type="Gene3D" id="3.30.40.10">
    <property type="entry name" value="Zinc/RING finger domain, C3HC4 (zinc finger)"/>
    <property type="match status" value="1"/>
</dbReference>
<organism evidence="6 7">
    <name type="scientific">Operophtera brumata</name>
    <name type="common">Winter moth</name>
    <name type="synonym">Phalaena brumata</name>
    <dbReference type="NCBI Taxonomy" id="104452"/>
    <lineage>
        <taxon>Eukaryota</taxon>
        <taxon>Metazoa</taxon>
        <taxon>Ecdysozoa</taxon>
        <taxon>Arthropoda</taxon>
        <taxon>Hexapoda</taxon>
        <taxon>Insecta</taxon>
        <taxon>Pterygota</taxon>
        <taxon>Neoptera</taxon>
        <taxon>Endopterygota</taxon>
        <taxon>Lepidoptera</taxon>
        <taxon>Glossata</taxon>
        <taxon>Ditrysia</taxon>
        <taxon>Geometroidea</taxon>
        <taxon>Geometridae</taxon>
        <taxon>Larentiinae</taxon>
        <taxon>Operophtera</taxon>
    </lineage>
</organism>
<evidence type="ECO:0000313" key="6">
    <source>
        <dbReference type="EMBL" id="KOB64843.1"/>
    </source>
</evidence>
<dbReference type="InterPro" id="IPR057251">
    <property type="entry name" value="FP_C"/>
</dbReference>
<dbReference type="InterPro" id="IPR019787">
    <property type="entry name" value="Znf_PHD-finger"/>
</dbReference>
<feature type="domain" description="PHD-type" evidence="4">
    <location>
        <begin position="4"/>
        <end position="50"/>
    </location>
</feature>
<accession>A0A0L7KNH2</accession>
<gene>
    <name evidence="6" type="ORF">OBRU01_23592</name>
</gene>
<dbReference type="InterPro" id="IPR013083">
    <property type="entry name" value="Znf_RING/FYVE/PHD"/>
</dbReference>
<dbReference type="Pfam" id="PF00628">
    <property type="entry name" value="PHD"/>
    <property type="match status" value="1"/>
</dbReference>
<evidence type="ECO:0000313" key="7">
    <source>
        <dbReference type="Proteomes" id="UP000037510"/>
    </source>
</evidence>
<evidence type="ECO:0000259" key="4">
    <source>
        <dbReference type="Pfam" id="PF00628"/>
    </source>
</evidence>
<dbReference type="Pfam" id="PF25298">
    <property type="entry name" value="Baculo_FP_2nd"/>
    <property type="match status" value="1"/>
</dbReference>
<comment type="caution">
    <text evidence="6">The sequence shown here is derived from an EMBL/GenBank/DDBJ whole genome shotgun (WGS) entry which is preliminary data.</text>
</comment>
<keyword evidence="2" id="KW-0863">Zinc-finger</keyword>
<name>A0A0L7KNH2_OPEBR</name>